<dbReference type="PANTHER" id="PTHR13306">
    <property type="entry name" value="TRANSMEMBRANE PROTEIN 138"/>
    <property type="match status" value="1"/>
</dbReference>
<dbReference type="InterPro" id="IPR024133">
    <property type="entry name" value="TM_138"/>
</dbReference>
<evidence type="ECO:0000313" key="16">
    <source>
        <dbReference type="Proteomes" id="UP000005237"/>
    </source>
</evidence>
<dbReference type="Proteomes" id="UP000005237">
    <property type="component" value="Unassembled WGS sequence"/>
</dbReference>
<feature type="transmembrane region" description="Helical" evidence="14">
    <location>
        <begin position="62"/>
        <end position="89"/>
    </location>
</feature>
<keyword evidence="11 14" id="KW-0472">Membrane</keyword>
<dbReference type="AlphaFoldDB" id="A0A8R1ITW7"/>
<evidence type="ECO:0000256" key="4">
    <source>
        <dbReference type="ARBA" id="ARBA00010572"/>
    </source>
</evidence>
<evidence type="ECO:0000256" key="7">
    <source>
        <dbReference type="ARBA" id="ARBA00022692"/>
    </source>
</evidence>
<evidence type="ECO:0000256" key="12">
    <source>
        <dbReference type="ARBA" id="ARBA00023180"/>
    </source>
</evidence>
<evidence type="ECO:0000256" key="14">
    <source>
        <dbReference type="SAM" id="Phobius"/>
    </source>
</evidence>
<evidence type="ECO:0000256" key="10">
    <source>
        <dbReference type="ARBA" id="ARBA00023069"/>
    </source>
</evidence>
<comment type="similarity">
    <text evidence="4">Belongs to the TMEM138 family.</text>
</comment>
<organism evidence="15 16">
    <name type="scientific">Caenorhabditis japonica</name>
    <dbReference type="NCBI Taxonomy" id="281687"/>
    <lineage>
        <taxon>Eukaryota</taxon>
        <taxon>Metazoa</taxon>
        <taxon>Ecdysozoa</taxon>
        <taxon>Nematoda</taxon>
        <taxon>Chromadorea</taxon>
        <taxon>Rhabditida</taxon>
        <taxon>Rhabditina</taxon>
        <taxon>Rhabditomorpha</taxon>
        <taxon>Rhabditoidea</taxon>
        <taxon>Rhabditidae</taxon>
        <taxon>Peloderinae</taxon>
        <taxon>Caenorhabditis</taxon>
    </lineage>
</organism>
<comment type="subcellular location">
    <subcellularLocation>
        <location evidence="3">Cell projection</location>
        <location evidence="3">Cilium</location>
    </subcellularLocation>
    <subcellularLocation>
        <location evidence="2">Vacuole membrane</location>
        <topology evidence="2">Multi-pass membrane protein</topology>
    </subcellularLocation>
</comment>
<keyword evidence="6" id="KW-0926">Vacuole</keyword>
<keyword evidence="12" id="KW-0325">Glycoprotein</keyword>
<evidence type="ECO:0000256" key="11">
    <source>
        <dbReference type="ARBA" id="ARBA00023136"/>
    </source>
</evidence>
<reference evidence="15" key="2">
    <citation type="submission" date="2022-06" db="UniProtKB">
        <authorList>
            <consortium name="EnsemblMetazoa"/>
        </authorList>
    </citation>
    <scope>IDENTIFICATION</scope>
    <source>
        <strain evidence="15">DF5081</strain>
    </source>
</reference>
<evidence type="ECO:0000256" key="13">
    <source>
        <dbReference type="ARBA" id="ARBA00023273"/>
    </source>
</evidence>
<comment type="function">
    <text evidence="1">Required for ciliogenesis.</text>
</comment>
<dbReference type="GO" id="GO:0005929">
    <property type="term" value="C:cilium"/>
    <property type="evidence" value="ECO:0007669"/>
    <property type="project" value="UniProtKB-SubCell"/>
</dbReference>
<accession>A0A8R1ITW7</accession>
<name>A0A8R1ITW7_CAEJA</name>
<dbReference type="GO" id="GO:0005774">
    <property type="term" value="C:vacuolar membrane"/>
    <property type="evidence" value="ECO:0007669"/>
    <property type="project" value="UniProtKB-SubCell"/>
</dbReference>
<keyword evidence="10" id="KW-0969">Cilium</keyword>
<evidence type="ECO:0000313" key="15">
    <source>
        <dbReference type="EnsemblMetazoa" id="CJA43162a.1"/>
    </source>
</evidence>
<evidence type="ECO:0000256" key="1">
    <source>
        <dbReference type="ARBA" id="ARBA00003709"/>
    </source>
</evidence>
<reference evidence="16" key="1">
    <citation type="submission" date="2010-08" db="EMBL/GenBank/DDBJ databases">
        <authorList>
            <consortium name="Caenorhabditis japonica Sequencing Consortium"/>
            <person name="Wilson R.K."/>
        </authorList>
    </citation>
    <scope>NUCLEOTIDE SEQUENCE [LARGE SCALE GENOMIC DNA]</scope>
    <source>
        <strain evidence="16">DF5081</strain>
    </source>
</reference>
<keyword evidence="9 14" id="KW-1133">Transmembrane helix</keyword>
<sequence length="127" mass="14120">MTSKYPYVLVAQIAMITADIMFNALSVLCYGSNMMLLLIYILQNTFLIMSALVLFVSFTATFVFQLGLITIILFTFLPTMIVSIIYIFISIGYHYASLISPPPHTTIAPLGKGKNSPPLLFFSCEFA</sequence>
<dbReference type="Pfam" id="PF14935">
    <property type="entry name" value="TMEM138"/>
    <property type="match status" value="1"/>
</dbReference>
<evidence type="ECO:0000256" key="3">
    <source>
        <dbReference type="ARBA" id="ARBA00004138"/>
    </source>
</evidence>
<evidence type="ECO:0000256" key="6">
    <source>
        <dbReference type="ARBA" id="ARBA00022554"/>
    </source>
</evidence>
<protein>
    <recommendedName>
        <fullName evidence="5">Transmembrane protein 138</fullName>
    </recommendedName>
</protein>
<evidence type="ECO:0000256" key="9">
    <source>
        <dbReference type="ARBA" id="ARBA00022989"/>
    </source>
</evidence>
<evidence type="ECO:0000256" key="5">
    <source>
        <dbReference type="ARBA" id="ARBA00014515"/>
    </source>
</evidence>
<keyword evidence="16" id="KW-1185">Reference proteome</keyword>
<keyword evidence="8" id="KW-0970">Cilium biogenesis/degradation</keyword>
<dbReference type="PANTHER" id="PTHR13306:SF6">
    <property type="entry name" value="TRANSMEMBRANE PROTEIN 138"/>
    <property type="match status" value="1"/>
</dbReference>
<evidence type="ECO:0000256" key="8">
    <source>
        <dbReference type="ARBA" id="ARBA00022794"/>
    </source>
</evidence>
<dbReference type="GO" id="GO:0030030">
    <property type="term" value="P:cell projection organization"/>
    <property type="evidence" value="ECO:0007669"/>
    <property type="project" value="UniProtKB-KW"/>
</dbReference>
<keyword evidence="13" id="KW-0966">Cell projection</keyword>
<dbReference type="EnsemblMetazoa" id="CJA43162a.1">
    <property type="protein sequence ID" value="CJA43162a.1"/>
    <property type="gene ID" value="WBGene00219010"/>
</dbReference>
<keyword evidence="7 14" id="KW-0812">Transmembrane</keyword>
<evidence type="ECO:0000256" key="2">
    <source>
        <dbReference type="ARBA" id="ARBA00004128"/>
    </source>
</evidence>
<proteinExistence type="inferred from homology"/>